<evidence type="ECO:0008006" key="6">
    <source>
        <dbReference type="Google" id="ProtNLM"/>
    </source>
</evidence>
<evidence type="ECO:0000313" key="5">
    <source>
        <dbReference type="Proteomes" id="UP001141552"/>
    </source>
</evidence>
<reference evidence="4" key="1">
    <citation type="submission" date="2022-02" db="EMBL/GenBank/DDBJ databases">
        <authorList>
            <person name="Henning P.M."/>
            <person name="McCubbin A.G."/>
            <person name="Shore J.S."/>
        </authorList>
    </citation>
    <scope>NUCLEOTIDE SEQUENCE</scope>
    <source>
        <strain evidence="4">F60SS</strain>
        <tissue evidence="4">Leaves</tissue>
    </source>
</reference>
<sequence>MADSRNMLSSKKQKICLPSRSSQKQKRDEDSDDTAMEMKHNKTRAQDNTLLVDQAKSTNAERLVISGAPNLGYFPRDILEEILDLLPKTSIERFRSVSKSLFSLLGIKFNIPKLLYYPSKTNFLPPNYGIKSSDDRGLFIGVVLSDYRGDAKNKGYMVPELLKNYMAPERSGPLRFYFSVGSCSGLVCMEVSYHYRNWETIVWNPFTGVCRKLPHREHYAFAFGYGFGYDSSSDDYKVFAVTVLGSPTGDGEDEKIVQLFSLKTGGSWRILKNTDRDQYLQYIQWCRGMGLFVNGALHWRPQDSPWGEKSKITAFDLGKEKFSSVPSPPNLISPGCGESYRLGVVGDYLCFLHSHSYTNTIWVMKEYGNEASWVPFISYTGNHLEYVCDFVPRSFKDGRYMMLQFGDESIDVLKWNNNLEESDEAKKYSKKIKSYRVTGYYCLPYTQTLTSPYASYKA</sequence>
<feature type="domain" description="F-box" evidence="2">
    <location>
        <begin position="74"/>
        <end position="104"/>
    </location>
</feature>
<organism evidence="4 5">
    <name type="scientific">Turnera subulata</name>
    <dbReference type="NCBI Taxonomy" id="218843"/>
    <lineage>
        <taxon>Eukaryota</taxon>
        <taxon>Viridiplantae</taxon>
        <taxon>Streptophyta</taxon>
        <taxon>Embryophyta</taxon>
        <taxon>Tracheophyta</taxon>
        <taxon>Spermatophyta</taxon>
        <taxon>Magnoliopsida</taxon>
        <taxon>eudicotyledons</taxon>
        <taxon>Gunneridae</taxon>
        <taxon>Pentapetalae</taxon>
        <taxon>rosids</taxon>
        <taxon>fabids</taxon>
        <taxon>Malpighiales</taxon>
        <taxon>Passifloraceae</taxon>
        <taxon>Turnera</taxon>
    </lineage>
</organism>
<dbReference type="PANTHER" id="PTHR31672">
    <property type="entry name" value="BNACNNG10540D PROTEIN"/>
    <property type="match status" value="1"/>
</dbReference>
<dbReference type="Pfam" id="PF00646">
    <property type="entry name" value="F-box"/>
    <property type="match status" value="1"/>
</dbReference>
<accession>A0A9Q0FY86</accession>
<dbReference type="EMBL" id="JAKUCV010003188">
    <property type="protein sequence ID" value="KAJ4839801.1"/>
    <property type="molecule type" value="Genomic_DNA"/>
</dbReference>
<dbReference type="InterPro" id="IPR006527">
    <property type="entry name" value="F-box-assoc_dom_typ1"/>
</dbReference>
<evidence type="ECO:0000259" key="2">
    <source>
        <dbReference type="Pfam" id="PF00646"/>
    </source>
</evidence>
<gene>
    <name evidence="4" type="ORF">Tsubulata_032002</name>
</gene>
<dbReference type="InterPro" id="IPR017451">
    <property type="entry name" value="F-box-assoc_interact_dom"/>
</dbReference>
<evidence type="ECO:0000313" key="4">
    <source>
        <dbReference type="EMBL" id="KAJ4839801.1"/>
    </source>
</evidence>
<feature type="compositionally biased region" description="Polar residues" evidence="1">
    <location>
        <begin position="1"/>
        <end position="10"/>
    </location>
</feature>
<comment type="caution">
    <text evidence="4">The sequence shown here is derived from an EMBL/GenBank/DDBJ whole genome shotgun (WGS) entry which is preliminary data.</text>
</comment>
<dbReference type="OrthoDB" id="591557at2759"/>
<dbReference type="Pfam" id="PF07734">
    <property type="entry name" value="FBA_1"/>
    <property type="match status" value="1"/>
</dbReference>
<dbReference type="InterPro" id="IPR001810">
    <property type="entry name" value="F-box_dom"/>
</dbReference>
<dbReference type="Proteomes" id="UP001141552">
    <property type="component" value="Unassembled WGS sequence"/>
</dbReference>
<feature type="region of interest" description="Disordered" evidence="1">
    <location>
        <begin position="1"/>
        <end position="48"/>
    </location>
</feature>
<keyword evidence="5" id="KW-1185">Reference proteome</keyword>
<dbReference type="AlphaFoldDB" id="A0A9Q0FY86"/>
<evidence type="ECO:0000259" key="3">
    <source>
        <dbReference type="Pfam" id="PF07734"/>
    </source>
</evidence>
<proteinExistence type="predicted"/>
<name>A0A9Q0FY86_9ROSI</name>
<dbReference type="PANTHER" id="PTHR31672:SF13">
    <property type="entry name" value="F-BOX PROTEIN CPR30-LIKE"/>
    <property type="match status" value="1"/>
</dbReference>
<reference evidence="4" key="2">
    <citation type="journal article" date="2023" name="Plants (Basel)">
        <title>Annotation of the Turnera subulata (Passifloraceae) Draft Genome Reveals the S-Locus Evolved after the Divergence of Turneroideae from Passifloroideae in a Stepwise Manner.</title>
        <authorList>
            <person name="Henning P.M."/>
            <person name="Roalson E.H."/>
            <person name="Mir W."/>
            <person name="McCubbin A.G."/>
            <person name="Shore J.S."/>
        </authorList>
    </citation>
    <scope>NUCLEOTIDE SEQUENCE</scope>
    <source>
        <strain evidence="4">F60SS</strain>
    </source>
</reference>
<evidence type="ECO:0000256" key="1">
    <source>
        <dbReference type="SAM" id="MobiDB-lite"/>
    </source>
</evidence>
<dbReference type="InterPro" id="IPR050796">
    <property type="entry name" value="SCF_F-box_component"/>
</dbReference>
<feature type="domain" description="F-box associated beta-propeller type 1" evidence="3">
    <location>
        <begin position="179"/>
        <end position="383"/>
    </location>
</feature>
<dbReference type="NCBIfam" id="TIGR01640">
    <property type="entry name" value="F_box_assoc_1"/>
    <property type="match status" value="1"/>
</dbReference>
<protein>
    <recommendedName>
        <fullName evidence="6">F-box domain-containing protein</fullName>
    </recommendedName>
</protein>